<protein>
    <submittedName>
        <fullName evidence="2">Uncharacterized protein</fullName>
    </submittedName>
</protein>
<dbReference type="EMBL" id="BJHX01000002">
    <property type="protein sequence ID" value="GDY69334.1"/>
    <property type="molecule type" value="Genomic_DNA"/>
</dbReference>
<comment type="caution">
    <text evidence="2">The sequence shown here is derived from an EMBL/GenBank/DDBJ whole genome shotgun (WGS) entry which is preliminary data.</text>
</comment>
<proteinExistence type="predicted"/>
<dbReference type="AlphaFoldDB" id="A0A4D4N7W6"/>
<reference evidence="1 4" key="2">
    <citation type="submission" date="2019-04" db="EMBL/GenBank/DDBJ databases">
        <title>Draft genome sequences of Streptomyces avermitilis NBRC 14893.</title>
        <authorList>
            <person name="Komaki H."/>
            <person name="Tamura T."/>
            <person name="Hosoyama A."/>
        </authorList>
    </citation>
    <scope>NUCLEOTIDE SEQUENCE [LARGE SCALE GENOMIC DNA]</scope>
    <source>
        <strain evidence="1 4">NBRC 14893</strain>
    </source>
</reference>
<accession>A0A4D4N7W6</accession>
<evidence type="ECO:0000313" key="2">
    <source>
        <dbReference type="EMBL" id="GDY79585.1"/>
    </source>
</evidence>
<sequence>MPVAFRVQTLEAGPDPHQAPDVGIDLGVTLPITLSEGETHEPGEWLTRKEQAGRARVMHATQSG</sequence>
<organism evidence="2 3">
    <name type="scientific">Streptomyces avermitilis</name>
    <dbReference type="NCBI Taxonomy" id="33903"/>
    <lineage>
        <taxon>Bacteria</taxon>
        <taxon>Bacillati</taxon>
        <taxon>Actinomycetota</taxon>
        <taxon>Actinomycetes</taxon>
        <taxon>Kitasatosporales</taxon>
        <taxon>Streptomycetaceae</taxon>
        <taxon>Streptomyces</taxon>
    </lineage>
</organism>
<gene>
    <name evidence="1" type="ORF">SAV14893_087270</name>
    <name evidence="2" type="ORF">SAV31267_090700</name>
</gene>
<dbReference type="EMBL" id="BJHY01000002">
    <property type="protein sequence ID" value="GDY79585.1"/>
    <property type="molecule type" value="Genomic_DNA"/>
</dbReference>
<dbReference type="STRING" id="33903.AQJ43_32020"/>
<dbReference type="Proteomes" id="UP000299211">
    <property type="component" value="Unassembled WGS sequence"/>
</dbReference>
<evidence type="ECO:0000313" key="4">
    <source>
        <dbReference type="Proteomes" id="UP000302139"/>
    </source>
</evidence>
<name>A0A4D4N7W6_STRAX</name>
<reference evidence="2 3" key="1">
    <citation type="submission" date="2019-04" db="EMBL/GenBank/DDBJ databases">
        <title>Draft genome sequences of Streptomyces avermitilis ATCC 31267.</title>
        <authorList>
            <person name="Komaki H."/>
            <person name="Tamura T."/>
            <person name="Hosoyama A."/>
        </authorList>
    </citation>
    <scope>NUCLEOTIDE SEQUENCE [LARGE SCALE GENOMIC DNA]</scope>
    <source>
        <strain evidence="2 3">ATCC 31267</strain>
    </source>
</reference>
<evidence type="ECO:0000313" key="3">
    <source>
        <dbReference type="Proteomes" id="UP000299211"/>
    </source>
</evidence>
<evidence type="ECO:0000313" key="1">
    <source>
        <dbReference type="EMBL" id="GDY69334.1"/>
    </source>
</evidence>
<dbReference type="GeneID" id="41537870"/>
<dbReference type="RefSeq" id="WP_037651109.1">
    <property type="nucleotide sequence ID" value="NZ_BAABTN010000211.1"/>
</dbReference>
<dbReference type="Proteomes" id="UP000302139">
    <property type="component" value="Unassembled WGS sequence"/>
</dbReference>